<organism evidence="1 2">
    <name type="scientific">Leptospira yanagawae serovar Saopaulo str. Sao Paulo = ATCC 700523</name>
    <dbReference type="NCBI Taxonomy" id="1249483"/>
    <lineage>
        <taxon>Bacteria</taxon>
        <taxon>Pseudomonadati</taxon>
        <taxon>Spirochaetota</taxon>
        <taxon>Spirochaetia</taxon>
        <taxon>Leptospirales</taxon>
        <taxon>Leptospiraceae</taxon>
        <taxon>Leptospira</taxon>
    </lineage>
</organism>
<gene>
    <name evidence="1" type="ORF">LEP1GSC202_0315</name>
</gene>
<dbReference type="Proteomes" id="UP000013996">
    <property type="component" value="Unassembled WGS sequence"/>
</dbReference>
<accession>A0A5E8HA03</accession>
<reference evidence="1 2" key="1">
    <citation type="submission" date="2013-04" db="EMBL/GenBank/DDBJ databases">
        <authorList>
            <person name="Harkins D.M."/>
            <person name="Durkin A.S."/>
            <person name="Brinkac L.M."/>
            <person name="Haft D.H."/>
            <person name="Selengut J.D."/>
            <person name="Sanka R."/>
            <person name="DePew J."/>
            <person name="Purushe J."/>
            <person name="Hartskeerl R.A."/>
            <person name="Ahmed A."/>
            <person name="van der Linden H."/>
            <person name="Goris M.G.A."/>
            <person name="Vinetz J.M."/>
            <person name="Sutton G.G."/>
            <person name="Nierman W.C."/>
            <person name="Fouts D.E."/>
        </authorList>
    </citation>
    <scope>NUCLEOTIDE SEQUENCE [LARGE SCALE GENOMIC DNA]</scope>
    <source>
        <strain evidence="1 2">Sao Paulo</strain>
    </source>
</reference>
<dbReference type="RefSeq" id="WP_015678740.1">
    <property type="nucleotide sequence ID" value="NZ_AOGX02000034.1"/>
</dbReference>
<dbReference type="AlphaFoldDB" id="A0A5E8HA03"/>
<proteinExistence type="predicted"/>
<sequence length="195" mass="22252">MKKTNQILIALFLILSFNSGCLIWRTNNIPNPNNINVSYSKKIKLTVSIDGCFPDDLYSCKSSLESFNQLNKEFAKTGSIDTIYGNSNGLSNSDYHLSLYWDDDMNKDKGLLNAVTLFTLGIVPVYYKQDIQLLAIVKKTDGTILQTFEYKESISHLIHILLFFNIPFENLRQLDEIKAGMLKMLLKDLINLNIK</sequence>
<dbReference type="EMBL" id="AOGX02000034">
    <property type="protein sequence ID" value="EOQ87577.1"/>
    <property type="molecule type" value="Genomic_DNA"/>
</dbReference>
<protein>
    <recommendedName>
        <fullName evidence="3">Lipoprotein</fullName>
    </recommendedName>
</protein>
<comment type="caution">
    <text evidence="1">The sequence shown here is derived from an EMBL/GenBank/DDBJ whole genome shotgun (WGS) entry which is preliminary data.</text>
</comment>
<evidence type="ECO:0008006" key="3">
    <source>
        <dbReference type="Google" id="ProtNLM"/>
    </source>
</evidence>
<evidence type="ECO:0000313" key="1">
    <source>
        <dbReference type="EMBL" id="EOQ87577.1"/>
    </source>
</evidence>
<evidence type="ECO:0000313" key="2">
    <source>
        <dbReference type="Proteomes" id="UP000013996"/>
    </source>
</evidence>
<name>A0A5E8HA03_9LEPT</name>
<dbReference type="OrthoDB" id="9797548at2"/>